<evidence type="ECO:0000259" key="3">
    <source>
        <dbReference type="Pfam" id="PF14237"/>
    </source>
</evidence>
<feature type="coiled-coil region" evidence="1">
    <location>
        <begin position="216"/>
        <end position="243"/>
    </location>
</feature>
<dbReference type="Proteomes" id="UP001464555">
    <property type="component" value="Unassembled WGS sequence"/>
</dbReference>
<keyword evidence="2" id="KW-0812">Transmembrane</keyword>
<proteinExistence type="predicted"/>
<keyword evidence="5" id="KW-1185">Reference proteome</keyword>
<dbReference type="Pfam" id="PF14237">
    <property type="entry name" value="GYF_2"/>
    <property type="match status" value="1"/>
</dbReference>
<name>A0ABU9HT26_9FLAO</name>
<feature type="domain" description="GYF" evidence="3">
    <location>
        <begin position="4"/>
        <end position="49"/>
    </location>
</feature>
<keyword evidence="2" id="KW-0472">Membrane</keyword>
<evidence type="ECO:0000313" key="5">
    <source>
        <dbReference type="Proteomes" id="UP001464555"/>
    </source>
</evidence>
<comment type="caution">
    <text evidence="4">The sequence shown here is derived from an EMBL/GenBank/DDBJ whole genome shotgun (WGS) entry which is preliminary data.</text>
</comment>
<keyword evidence="2" id="KW-1133">Transmembrane helix</keyword>
<evidence type="ECO:0000313" key="4">
    <source>
        <dbReference type="EMBL" id="MEL1243315.1"/>
    </source>
</evidence>
<keyword evidence="1" id="KW-0175">Coiled coil</keyword>
<dbReference type="EMBL" id="JBBYHR010000002">
    <property type="protein sequence ID" value="MEL1243315.1"/>
    <property type="molecule type" value="Genomic_DNA"/>
</dbReference>
<gene>
    <name evidence="4" type="ORF">AAEO56_03480</name>
</gene>
<dbReference type="RefSeq" id="WP_341695639.1">
    <property type="nucleotide sequence ID" value="NZ_JBBYHR010000002.1"/>
</dbReference>
<organism evidence="4 5">
    <name type="scientific">Flavobacterium arundinis</name>
    <dbReference type="NCBI Taxonomy" id="3139143"/>
    <lineage>
        <taxon>Bacteria</taxon>
        <taxon>Pseudomonadati</taxon>
        <taxon>Bacteroidota</taxon>
        <taxon>Flavobacteriia</taxon>
        <taxon>Flavobacteriales</taxon>
        <taxon>Flavobacteriaceae</taxon>
        <taxon>Flavobacterium</taxon>
    </lineage>
</organism>
<evidence type="ECO:0000256" key="2">
    <source>
        <dbReference type="SAM" id="Phobius"/>
    </source>
</evidence>
<feature type="coiled-coil region" evidence="1">
    <location>
        <begin position="118"/>
        <end position="174"/>
    </location>
</feature>
<evidence type="ECO:0000256" key="1">
    <source>
        <dbReference type="SAM" id="Coils"/>
    </source>
</evidence>
<reference evidence="4 5" key="1">
    <citation type="submission" date="2024-04" db="EMBL/GenBank/DDBJ databases">
        <title>Flavobacterium sp. DGU11 16S ribosomal RNA gene Genome sequencing and assembly.</title>
        <authorList>
            <person name="Park S."/>
        </authorList>
    </citation>
    <scope>NUCLEOTIDE SEQUENCE [LARGE SCALE GENOMIC DNA]</scope>
    <source>
        <strain evidence="4 5">DGU11</strain>
    </source>
</reference>
<protein>
    <submittedName>
        <fullName evidence="4">GYF domain-containing protein</fullName>
    </submittedName>
</protein>
<dbReference type="InterPro" id="IPR025640">
    <property type="entry name" value="GYF_2"/>
</dbReference>
<sequence length="244" mass="28413">MKQYYIHIENEQIGPLNFDELKAKNIKRDTMVWYEGLADWQKAGDVEELQSLFKAVPPPINKTVPTPPILNNQINYTPTQNLEYEEPTRIFGIRKNIFISGVLGLAFVICIFSFSSYNQKDEIEKIQQKEQLEEYDQQLKDQEAELAAQNKRIAEQEKLEKERIERERKAAIEKRINEITGQLTIAYTNLENAKRNLHDVSAFKLLRSSGERHEQVSAAEQVVETWKNEIATLEAEIQKLQAEY</sequence>
<accession>A0ABU9HT26</accession>
<feature type="transmembrane region" description="Helical" evidence="2">
    <location>
        <begin position="97"/>
        <end position="117"/>
    </location>
</feature>